<feature type="compositionally biased region" description="Basic and acidic residues" evidence="1">
    <location>
        <begin position="477"/>
        <end position="515"/>
    </location>
</feature>
<reference evidence="2 3" key="1">
    <citation type="submission" date="2024-09" db="EMBL/GenBank/DDBJ databases">
        <authorList>
            <person name="Sun Q."/>
            <person name="Mori K."/>
        </authorList>
    </citation>
    <scope>NUCLEOTIDE SEQUENCE [LARGE SCALE GENOMIC DNA]</scope>
    <source>
        <strain evidence="2 3">TBRC 0563</strain>
    </source>
</reference>
<feature type="compositionally biased region" description="Basic and acidic residues" evidence="1">
    <location>
        <begin position="44"/>
        <end position="81"/>
    </location>
</feature>
<evidence type="ECO:0000313" key="3">
    <source>
        <dbReference type="Proteomes" id="UP001589627"/>
    </source>
</evidence>
<feature type="region of interest" description="Disordered" evidence="1">
    <location>
        <begin position="1410"/>
        <end position="1458"/>
    </location>
</feature>
<feature type="compositionally biased region" description="Basic and acidic residues" evidence="1">
    <location>
        <begin position="267"/>
        <end position="285"/>
    </location>
</feature>
<feature type="compositionally biased region" description="Basic and acidic residues" evidence="1">
    <location>
        <begin position="843"/>
        <end position="854"/>
    </location>
</feature>
<accession>A0ABV5YLD5</accession>
<dbReference type="RefSeq" id="WP_378208187.1">
    <property type="nucleotide sequence ID" value="NZ_JBHLZP010000233.1"/>
</dbReference>
<protein>
    <submittedName>
        <fullName evidence="2">Uncharacterized protein</fullName>
    </submittedName>
</protein>
<feature type="compositionally biased region" description="Basic and acidic residues" evidence="1">
    <location>
        <begin position="940"/>
        <end position="1011"/>
    </location>
</feature>
<feature type="compositionally biased region" description="Basic and acidic residues" evidence="1">
    <location>
        <begin position="313"/>
        <end position="335"/>
    </location>
</feature>
<feature type="region of interest" description="Disordered" evidence="1">
    <location>
        <begin position="474"/>
        <end position="534"/>
    </location>
</feature>
<comment type="caution">
    <text evidence="2">The sequence shown here is derived from an EMBL/GenBank/DDBJ whole genome shotgun (WGS) entry which is preliminary data.</text>
</comment>
<feature type="compositionally biased region" description="Basic and acidic residues" evidence="1">
    <location>
        <begin position="906"/>
        <end position="924"/>
    </location>
</feature>
<gene>
    <name evidence="2" type="ORF">ACFFNX_27180</name>
</gene>
<dbReference type="EMBL" id="JBHLZP010000233">
    <property type="protein sequence ID" value="MFB9835870.1"/>
    <property type="molecule type" value="Genomic_DNA"/>
</dbReference>
<feature type="compositionally biased region" description="Basic and acidic residues" evidence="1">
    <location>
        <begin position="740"/>
        <end position="773"/>
    </location>
</feature>
<feature type="compositionally biased region" description="Polar residues" evidence="1">
    <location>
        <begin position="336"/>
        <end position="360"/>
    </location>
</feature>
<name>A0ABV5YLD5_9ACTN</name>
<keyword evidence="3" id="KW-1185">Reference proteome</keyword>
<feature type="region of interest" description="Disordered" evidence="1">
    <location>
        <begin position="654"/>
        <end position="679"/>
    </location>
</feature>
<feature type="compositionally biased region" description="Basic and acidic residues" evidence="1">
    <location>
        <begin position="96"/>
        <end position="113"/>
    </location>
</feature>
<feature type="compositionally biased region" description="Basic and acidic residues" evidence="1">
    <location>
        <begin position="370"/>
        <end position="382"/>
    </location>
</feature>
<dbReference type="Proteomes" id="UP001589627">
    <property type="component" value="Unassembled WGS sequence"/>
</dbReference>
<feature type="compositionally biased region" description="Basic and acidic residues" evidence="1">
    <location>
        <begin position="220"/>
        <end position="258"/>
    </location>
</feature>
<feature type="compositionally biased region" description="Basic and acidic residues" evidence="1">
    <location>
        <begin position="7"/>
        <end position="21"/>
    </location>
</feature>
<feature type="region of interest" description="Disordered" evidence="1">
    <location>
        <begin position="693"/>
        <end position="1038"/>
    </location>
</feature>
<organism evidence="2 3">
    <name type="scientific">Actinoallomurus acaciae</name>
    <dbReference type="NCBI Taxonomy" id="502577"/>
    <lineage>
        <taxon>Bacteria</taxon>
        <taxon>Bacillati</taxon>
        <taxon>Actinomycetota</taxon>
        <taxon>Actinomycetes</taxon>
        <taxon>Streptosporangiales</taxon>
        <taxon>Thermomonosporaceae</taxon>
        <taxon>Actinoallomurus</taxon>
    </lineage>
</organism>
<evidence type="ECO:0000313" key="2">
    <source>
        <dbReference type="EMBL" id="MFB9835870.1"/>
    </source>
</evidence>
<feature type="compositionally biased region" description="Basic and acidic residues" evidence="1">
    <location>
        <begin position="132"/>
        <end position="153"/>
    </location>
</feature>
<sequence length="1477" mass="157540">MRQRAAAKVEAEEARATEWENKAAQAKKAAADAELQKTPRGRRQKEFDEKQDELGLPRRRLTPGEHADLGLEERYRAEQKTAAEAAKSPVPKRPVRSAEAEEKAKARREEGFQREQQAAGVGEQDLRQLTPGEHEKLADLEQQRDTARAEEKAALQSLEKAGKPALQSLEKAGKPAPRSESAPGEPARAEDQATIDADSSMAPADRAFDSMVKRATAKVEAQKAKAAEAKDAAAKANRSPHEMRRDQRQEQFDKEQREYGLPTRRLTPKEHLDRAIQEAHARENGKPTASRAKAEQDQRTEGAKSPAGAPKPGPRDRNARTREHADKFDRNKSEDGVSTETTGASSSAKPSDQPSPNPTRQLFRINLKTGELHLVKVVRGDRPGGSGPAGEGRADAGGAKASDQYEYREVDPSARTVFKTHLGPDEVVVSAKPTGGQEHSAFAYRQGQRIPIGDPAERMAVYDHATGTWDVAGVSRKPSEATSERGHQVSGPRDRAPAPPRDDVKPVQALRRDGDGNIDLLTYERPPENVRLPGGGKNDGFEYHGLDEDGPDGWHYGTPLGSPKVERLVTAPKANRVDGGPVADGASNVIVRDPKTGLYQTLTEVSSGAKTGPMGPGKSYYRFKDDGTPERVEFKGDDELDVVKVHADGTVARTKWAPSGKGNAAPVLDKDGSLTSASPRRLSIDELRYDKVGGQIIRTEDTHSRGPGGGSDDGPGGGKGFGTRTKSTGSKTENIVETYTEEHPHTAAKAAEEGGDRPAADEEKAPGKDRFPGEGRAPGESSARPDGNARANGFEKLIGRPSEGSGEGAGGGAQRVRGGDGSGTATEHPDAPATDHPVGVPGEVKDQPAADHDAAPSSGDVRARTDAGAGAGAKDERPAHEVRRDRRQEQFDNEQDKRGLPRRKLTPKEHLDRAIEEAHDHERANAAGNGKPAAPKKSARTGERQRQAASHRQETFAREQRAAGVREEDLRQLTQEEHERLADLERRMDTARAEEKAALQAVKKAEPRTEPDADGEESSKTADTTSTETPPAAPVREPVGQQVLDDAGQTLTLVGRVDDAVAQELRADGRILAEHFAGLPGATELSPVEEANVGELFGAELAWGGFEGAVRFGERLFGVDPGSLPSEETLDGVGRRAMLDPRRADAVLSLRLGSDRYREAALRLLNEAATSPEAVSPDQVKVVAARIAQNSISDVVAEAGRSLAADLLNGTRRPLPYEPRGLEAAGQPLREPEPALRQALATVQTLSPDASARVWAEAGAIVRETAAAPEHGLMAYLQESFRPRLLVAAELADGGPDAARALARTLATADGTGGDDAGPSAHGPVPDPATMLLVQGVVWRTRTALRALGEEPGLLASLTGQADDVLEQLGLPPGHVLDATGFLAGGETGDGRSLSQAVDDLAHALTRRADAGPAPLPATPRTPSEQDGSTHVEEGAESLVTGRSAGVPADELDWRDSTFSAGPYCVQAALVRRERNQ</sequence>
<feature type="compositionally biased region" description="Basic and acidic residues" evidence="1">
    <location>
        <begin position="292"/>
        <end position="302"/>
    </location>
</feature>
<feature type="region of interest" description="Disordered" evidence="1">
    <location>
        <begin position="428"/>
        <end position="448"/>
    </location>
</feature>
<feature type="compositionally biased region" description="Low complexity" evidence="1">
    <location>
        <begin position="925"/>
        <end position="936"/>
    </location>
</feature>
<proteinExistence type="predicted"/>
<feature type="compositionally biased region" description="Gly residues" evidence="1">
    <location>
        <begin position="706"/>
        <end position="721"/>
    </location>
</feature>
<feature type="compositionally biased region" description="Low complexity" evidence="1">
    <location>
        <begin position="722"/>
        <end position="732"/>
    </location>
</feature>
<feature type="compositionally biased region" description="Basic and acidic residues" evidence="1">
    <location>
        <begin position="873"/>
        <end position="899"/>
    </location>
</feature>
<feature type="region of interest" description="Disordered" evidence="1">
    <location>
        <begin position="1"/>
        <end position="408"/>
    </location>
</feature>
<evidence type="ECO:0000256" key="1">
    <source>
        <dbReference type="SAM" id="MobiDB-lite"/>
    </source>
</evidence>